<reference evidence="3" key="1">
    <citation type="submission" date="2010-06" db="EMBL/GenBank/DDBJ databases">
        <authorList>
            <person name="Jiang H."/>
            <person name="Abraham K."/>
            <person name="Ali S."/>
            <person name="Alsbrooks S.L."/>
            <person name="Anim B.N."/>
            <person name="Anosike U.S."/>
            <person name="Attaway T."/>
            <person name="Bandaranaike D.P."/>
            <person name="Battles P.K."/>
            <person name="Bell S.N."/>
            <person name="Bell A.V."/>
            <person name="Beltran B."/>
            <person name="Bickham C."/>
            <person name="Bustamante Y."/>
            <person name="Caleb T."/>
            <person name="Canada A."/>
            <person name="Cardenas V."/>
            <person name="Carter K."/>
            <person name="Chacko J."/>
            <person name="Chandrabose M.N."/>
            <person name="Chavez D."/>
            <person name="Chavez A."/>
            <person name="Chen L."/>
            <person name="Chu H.-S."/>
            <person name="Claassen K.J."/>
            <person name="Cockrell R."/>
            <person name="Collins M."/>
            <person name="Cooper J.A."/>
            <person name="Cree A."/>
            <person name="Curry S.M."/>
            <person name="Da Y."/>
            <person name="Dao M.D."/>
            <person name="Das B."/>
            <person name="Davila M.-L."/>
            <person name="Davy-Carroll L."/>
            <person name="Denson S."/>
            <person name="Dinh H."/>
            <person name="Ebong V.E."/>
            <person name="Edwards J.R."/>
            <person name="Egan A."/>
            <person name="El-Daye J."/>
            <person name="Escobedo L."/>
            <person name="Fernandez S."/>
            <person name="Fernando P.R."/>
            <person name="Flagg N."/>
            <person name="Forbes L.D."/>
            <person name="Fowler R.G."/>
            <person name="Fu Q."/>
            <person name="Gabisi R.A."/>
            <person name="Ganer J."/>
            <person name="Garbino Pronczuk A."/>
            <person name="Garcia R.M."/>
            <person name="Garner T."/>
            <person name="Garrett T.E."/>
            <person name="Gonzalez D.A."/>
            <person name="Hamid H."/>
            <person name="Hawkins E.S."/>
            <person name="Hirani K."/>
            <person name="Hogues M.E."/>
            <person name="Hollins B."/>
            <person name="Hsiao C.-H."/>
            <person name="Jabil R."/>
            <person name="James M.L."/>
            <person name="Jhangiani S.N."/>
            <person name="Johnson B."/>
            <person name="Johnson Q."/>
            <person name="Joshi V."/>
            <person name="Kalu J.B."/>
            <person name="Kam C."/>
            <person name="Kashfia A."/>
            <person name="Keebler J."/>
            <person name="Kisamo H."/>
            <person name="Kovar C.L."/>
            <person name="Lago L.A."/>
            <person name="Lai C.-Y."/>
            <person name="Laidlaw J."/>
            <person name="Lara F."/>
            <person name="Le T.-K."/>
            <person name="Lee S.L."/>
            <person name="Legall F.H."/>
            <person name="Lemon S.J."/>
            <person name="Lewis L.R."/>
            <person name="Li B."/>
            <person name="Liu Y."/>
            <person name="Liu Y.-S."/>
            <person name="Lopez J."/>
            <person name="Lozado R.J."/>
            <person name="Lu J."/>
            <person name="Madu R.C."/>
            <person name="Maheshwari M."/>
            <person name="Maheshwari R."/>
            <person name="Malloy K."/>
            <person name="Martinez E."/>
            <person name="Mathew T."/>
            <person name="Mercado I.C."/>
            <person name="Mercado C."/>
            <person name="Meyer B."/>
            <person name="Montgomery K."/>
            <person name="Morgan M.B."/>
            <person name="Munidasa M."/>
            <person name="Nazareth L.V."/>
            <person name="Nelson J."/>
            <person name="Ng B.M."/>
            <person name="Nguyen N.B."/>
            <person name="Nguyen P.Q."/>
            <person name="Nguyen T."/>
            <person name="Obregon M."/>
            <person name="Okwuonu G.O."/>
            <person name="Onwere C.G."/>
            <person name="Orozco G."/>
            <person name="Parra A."/>
            <person name="Patel S."/>
            <person name="Patil S."/>
            <person name="Perez A."/>
            <person name="Perez Y."/>
            <person name="Pham C."/>
            <person name="Primus E.L."/>
            <person name="Pu L.-L."/>
            <person name="Puazo M."/>
            <person name="Qin X."/>
            <person name="Quiroz J.B."/>
            <person name="Reese J."/>
            <person name="Richards S."/>
            <person name="Rives C.M."/>
            <person name="Robberts R."/>
            <person name="Ruiz S.J."/>
            <person name="Ruiz M.J."/>
            <person name="Santibanez J."/>
            <person name="Schneider B.W."/>
            <person name="Sisson I."/>
            <person name="Smith M."/>
            <person name="Sodergren E."/>
            <person name="Song X.-Z."/>
            <person name="Song B.B."/>
            <person name="Summersgill H."/>
            <person name="Thelus R."/>
            <person name="Thornton R.D."/>
            <person name="Trejos Z.Y."/>
            <person name="Usmani K."/>
            <person name="Vattathil S."/>
            <person name="Villasana D."/>
            <person name="Walker D.L."/>
            <person name="Wang S."/>
            <person name="Wang K."/>
            <person name="White C.S."/>
            <person name="Williams A.C."/>
            <person name="Williamson J."/>
            <person name="Wilson K."/>
            <person name="Woghiren I.O."/>
            <person name="Woodworth J.R."/>
            <person name="Worley K.C."/>
            <person name="Wright R.A."/>
            <person name="Wu W."/>
            <person name="Young L."/>
            <person name="Zhang L."/>
            <person name="Zhang J."/>
            <person name="Zhu Y."/>
            <person name="Muzny D.M."/>
            <person name="Weinstock G."/>
            <person name="Gibbs R.A."/>
        </authorList>
    </citation>
    <scope>NUCLEOTIDE SEQUENCE [LARGE SCALE GENOMIC DNA]</scope>
    <source>
        <strain evidence="3">LSR1</strain>
    </source>
</reference>
<protein>
    <submittedName>
        <fullName evidence="2">Uncharacterized protein</fullName>
    </submittedName>
</protein>
<dbReference type="EnsemblMetazoa" id="XM_029485674.1">
    <property type="protein sequence ID" value="XP_029341534.1"/>
    <property type="gene ID" value="LOC100575252"/>
</dbReference>
<name>A0A8R2JLJ1_ACYPI</name>
<dbReference type="Proteomes" id="UP000007819">
    <property type="component" value="Chromosome X"/>
</dbReference>
<feature type="region of interest" description="Disordered" evidence="1">
    <location>
        <begin position="32"/>
        <end position="84"/>
    </location>
</feature>
<dbReference type="GeneID" id="100575252"/>
<proteinExistence type="predicted"/>
<evidence type="ECO:0000256" key="1">
    <source>
        <dbReference type="SAM" id="MobiDB-lite"/>
    </source>
</evidence>
<dbReference type="AlphaFoldDB" id="A0A8R2JLJ1"/>
<feature type="compositionally biased region" description="Basic and acidic residues" evidence="1">
    <location>
        <begin position="32"/>
        <end position="48"/>
    </location>
</feature>
<dbReference type="RefSeq" id="XP_029341534.1">
    <property type="nucleotide sequence ID" value="XM_029485674.1"/>
</dbReference>
<organism evidence="2 3">
    <name type="scientific">Acyrthosiphon pisum</name>
    <name type="common">Pea aphid</name>
    <dbReference type="NCBI Taxonomy" id="7029"/>
    <lineage>
        <taxon>Eukaryota</taxon>
        <taxon>Metazoa</taxon>
        <taxon>Ecdysozoa</taxon>
        <taxon>Arthropoda</taxon>
        <taxon>Hexapoda</taxon>
        <taxon>Insecta</taxon>
        <taxon>Pterygota</taxon>
        <taxon>Neoptera</taxon>
        <taxon>Paraneoptera</taxon>
        <taxon>Hemiptera</taxon>
        <taxon>Sternorrhyncha</taxon>
        <taxon>Aphidomorpha</taxon>
        <taxon>Aphidoidea</taxon>
        <taxon>Aphididae</taxon>
        <taxon>Macrosiphini</taxon>
        <taxon>Acyrthosiphon</taxon>
    </lineage>
</organism>
<evidence type="ECO:0000313" key="2">
    <source>
        <dbReference type="EnsemblMetazoa" id="XP_029341534.1"/>
    </source>
</evidence>
<sequence length="198" mass="22991">MEQNYEDSTKDKAIMNVDKFYGDTLFENYHDLNKDETRDSNSNKDELTGRIPIASASEGDTLVKKKKKKKKGDKQMEQNYEDSTKDKAIMNVDKFYGDTLFENYHDLNKNKTRNSNSNKDELTGRIPIASALGGDTLVKKKKKKKKEDKHMEQNYEDSTKDKAIMNVDKFYGDIYKHLDKDETRNSNLTTVSFFLLLL</sequence>
<evidence type="ECO:0000313" key="3">
    <source>
        <dbReference type="Proteomes" id="UP000007819"/>
    </source>
</evidence>
<reference evidence="2" key="2">
    <citation type="submission" date="2022-06" db="UniProtKB">
        <authorList>
            <consortium name="EnsemblMetazoa"/>
        </authorList>
    </citation>
    <scope>IDENTIFICATION</scope>
</reference>
<keyword evidence="3" id="KW-1185">Reference proteome</keyword>
<dbReference type="KEGG" id="api:100575252"/>
<accession>A0A8R2JLJ1</accession>